<feature type="domain" description="MOSC" evidence="2">
    <location>
        <begin position="40"/>
        <end position="176"/>
    </location>
</feature>
<dbReference type="GO" id="GO:0030151">
    <property type="term" value="F:molybdenum ion binding"/>
    <property type="evidence" value="ECO:0007669"/>
    <property type="project" value="InterPro"/>
</dbReference>
<evidence type="ECO:0000259" key="2">
    <source>
        <dbReference type="PROSITE" id="PS51340"/>
    </source>
</evidence>
<organism evidence="3 4">
    <name type="scientific">Halorubrum distributum</name>
    <dbReference type="NCBI Taxonomy" id="29283"/>
    <lineage>
        <taxon>Archaea</taxon>
        <taxon>Methanobacteriati</taxon>
        <taxon>Methanobacteriota</taxon>
        <taxon>Stenosarchaea group</taxon>
        <taxon>Halobacteria</taxon>
        <taxon>Halobacteriales</taxon>
        <taxon>Haloferacaceae</taxon>
        <taxon>Halorubrum</taxon>
        <taxon>Halorubrum distributum group</taxon>
    </lineage>
</organism>
<sequence length="195" mass="19922">MPPGEPSGGSADDAGSATGAGTEPTTGAVDALVTAPESGAPPVRRDAVEIRPDGVAGDRYRSGDGHFQLDACAVTLVAAEALAAVREETGIDVRDGRHRRNVVVDGFGAEMDALLDATVAVGDALLRPTRRRPPCAHVEEIAGEAGLASALRNRGGLCCDVVEPGRVAVGDAVRIREADPRTAGAAIAERLADRE</sequence>
<dbReference type="PANTHER" id="PTHR36930">
    <property type="entry name" value="METAL-SULFUR CLUSTER BIOSYNTHESIS PROTEINS YUAD-RELATED"/>
    <property type="match status" value="1"/>
</dbReference>
<dbReference type="InterPro" id="IPR005302">
    <property type="entry name" value="MoCF_Sase_C"/>
</dbReference>
<dbReference type="InterPro" id="IPR011037">
    <property type="entry name" value="Pyrv_Knase-like_insert_dom_sf"/>
</dbReference>
<protein>
    <submittedName>
        <fullName evidence="3">MOSC domain-containing protein</fullName>
    </submittedName>
</protein>
<dbReference type="PANTHER" id="PTHR36930:SF1">
    <property type="entry name" value="MOSC DOMAIN-CONTAINING PROTEIN"/>
    <property type="match status" value="1"/>
</dbReference>
<gene>
    <name evidence="3" type="ORF">GLW36_06760</name>
</gene>
<dbReference type="GO" id="GO:0030170">
    <property type="term" value="F:pyridoxal phosphate binding"/>
    <property type="evidence" value="ECO:0007669"/>
    <property type="project" value="InterPro"/>
</dbReference>
<evidence type="ECO:0000313" key="4">
    <source>
        <dbReference type="Proteomes" id="UP000460194"/>
    </source>
</evidence>
<dbReference type="Pfam" id="PF03473">
    <property type="entry name" value="MOSC"/>
    <property type="match status" value="1"/>
</dbReference>
<dbReference type="Gene3D" id="2.40.33.20">
    <property type="entry name" value="PK beta-barrel domain-like"/>
    <property type="match status" value="1"/>
</dbReference>
<feature type="region of interest" description="Disordered" evidence="1">
    <location>
        <begin position="1"/>
        <end position="51"/>
    </location>
</feature>
<dbReference type="AlphaFoldDB" id="A0A6B1IB53"/>
<dbReference type="GO" id="GO:0003824">
    <property type="term" value="F:catalytic activity"/>
    <property type="evidence" value="ECO:0007669"/>
    <property type="project" value="InterPro"/>
</dbReference>
<dbReference type="RefSeq" id="WP_159368891.1">
    <property type="nucleotide sequence ID" value="NZ_WMEO01000008.1"/>
</dbReference>
<proteinExistence type="predicted"/>
<dbReference type="EMBL" id="WMEO01000008">
    <property type="protein sequence ID" value="MYL16349.1"/>
    <property type="molecule type" value="Genomic_DNA"/>
</dbReference>
<evidence type="ECO:0000256" key="1">
    <source>
        <dbReference type="SAM" id="MobiDB-lite"/>
    </source>
</evidence>
<accession>A0A6B1IB53</accession>
<comment type="caution">
    <text evidence="3">The sequence shown here is derived from an EMBL/GenBank/DDBJ whole genome shotgun (WGS) entry which is preliminary data.</text>
</comment>
<dbReference type="InterPro" id="IPR052716">
    <property type="entry name" value="MOSC_domain"/>
</dbReference>
<dbReference type="Proteomes" id="UP000460194">
    <property type="component" value="Unassembled WGS sequence"/>
</dbReference>
<reference evidence="3 4" key="1">
    <citation type="submission" date="2019-11" db="EMBL/GenBank/DDBJ databases">
        <title>Genome sequences of 17 halophilic strains isolated from different environments.</title>
        <authorList>
            <person name="Furrow R.E."/>
        </authorList>
    </citation>
    <scope>NUCLEOTIDE SEQUENCE [LARGE SCALE GENOMIC DNA]</scope>
    <source>
        <strain evidence="3 4">22517_05_Cabo</strain>
    </source>
</reference>
<dbReference type="PROSITE" id="PS51340">
    <property type="entry name" value="MOSC"/>
    <property type="match status" value="1"/>
</dbReference>
<feature type="compositionally biased region" description="Low complexity" evidence="1">
    <location>
        <begin position="8"/>
        <end position="28"/>
    </location>
</feature>
<name>A0A6B1IB53_9EURY</name>
<dbReference type="SUPFAM" id="SSF50800">
    <property type="entry name" value="PK beta-barrel domain-like"/>
    <property type="match status" value="1"/>
</dbReference>
<evidence type="ECO:0000313" key="3">
    <source>
        <dbReference type="EMBL" id="MYL16349.1"/>
    </source>
</evidence>